<dbReference type="EMBL" id="KB446564">
    <property type="protein sequence ID" value="EME78081.1"/>
    <property type="molecule type" value="Genomic_DNA"/>
</dbReference>
<reference evidence="2 3" key="1">
    <citation type="journal article" date="2012" name="PLoS Pathog.">
        <title>Diverse lifestyles and strategies of plant pathogenesis encoded in the genomes of eighteen Dothideomycetes fungi.</title>
        <authorList>
            <person name="Ohm R.A."/>
            <person name="Feau N."/>
            <person name="Henrissat B."/>
            <person name="Schoch C.L."/>
            <person name="Horwitz B.A."/>
            <person name="Barry K.W."/>
            <person name="Condon B.J."/>
            <person name="Copeland A.C."/>
            <person name="Dhillon B."/>
            <person name="Glaser F."/>
            <person name="Hesse C.N."/>
            <person name="Kosti I."/>
            <person name="LaButti K."/>
            <person name="Lindquist E.A."/>
            <person name="Lucas S."/>
            <person name="Salamov A.A."/>
            <person name="Bradshaw R.E."/>
            <person name="Ciuffetti L."/>
            <person name="Hamelin R.C."/>
            <person name="Kema G.H.J."/>
            <person name="Lawrence C."/>
            <person name="Scott J.A."/>
            <person name="Spatafora J.W."/>
            <person name="Turgeon B.G."/>
            <person name="de Wit P.J.G.M."/>
            <person name="Zhong S."/>
            <person name="Goodwin S.B."/>
            <person name="Grigoriev I.V."/>
        </authorList>
    </citation>
    <scope>NUCLEOTIDE SEQUENCE [LARGE SCALE GENOMIC DNA]</scope>
    <source>
        <strain evidence="2 3">CIRAD86</strain>
    </source>
</reference>
<evidence type="ECO:0000313" key="3">
    <source>
        <dbReference type="Proteomes" id="UP000016932"/>
    </source>
</evidence>
<feature type="region of interest" description="Disordered" evidence="1">
    <location>
        <begin position="87"/>
        <end position="108"/>
    </location>
</feature>
<protein>
    <submittedName>
        <fullName evidence="2">Uncharacterized protein</fullName>
    </submittedName>
</protein>
<sequence>MSPAAAAPCPFLDKIPAELRNEIYELTFASDHNVEEKVELFEARPPEKSILSTCRQIYEETRGYYIDAFRSYWQDTEFYVECEEPPKPRHDRYLDQEEEQEKSDDEDYPNAIDKVELVTFCARDVNQIRKISVCRDYHYRHGQHIFDRWVLRNGTWRSVTCPGAALAIQLATLRKEPQSFEAKGFYSNAYRSYWSTTNFVVTCFPARFSDIAAVHFSGEDVDHITKLQVVRTSDRIPLMKCTFEHGIWIITDMETLPGLSVPGLPVCMQLEHDTTRDDIIRTFTPTGSPKHSDEPVHKQLLLLMALFDRRAKGIGALLT</sequence>
<dbReference type="RefSeq" id="XP_007931779.1">
    <property type="nucleotide sequence ID" value="XM_007933588.1"/>
</dbReference>
<dbReference type="HOGENOM" id="CLU_871922_0_0_1"/>
<dbReference type="Proteomes" id="UP000016932">
    <property type="component" value="Unassembled WGS sequence"/>
</dbReference>
<dbReference type="OrthoDB" id="3650757at2759"/>
<name>M3A105_PSEFD</name>
<dbReference type="GeneID" id="19335864"/>
<dbReference type="KEGG" id="pfj:MYCFIDRAFT_200413"/>
<accession>M3A105</accession>
<organism evidence="2 3">
    <name type="scientific">Pseudocercospora fijiensis (strain CIRAD86)</name>
    <name type="common">Black leaf streak disease fungus</name>
    <name type="synonym">Mycosphaerella fijiensis</name>
    <dbReference type="NCBI Taxonomy" id="383855"/>
    <lineage>
        <taxon>Eukaryota</taxon>
        <taxon>Fungi</taxon>
        <taxon>Dikarya</taxon>
        <taxon>Ascomycota</taxon>
        <taxon>Pezizomycotina</taxon>
        <taxon>Dothideomycetes</taxon>
        <taxon>Dothideomycetidae</taxon>
        <taxon>Mycosphaerellales</taxon>
        <taxon>Mycosphaerellaceae</taxon>
        <taxon>Pseudocercospora</taxon>
    </lineage>
</organism>
<proteinExistence type="predicted"/>
<keyword evidence="3" id="KW-1185">Reference proteome</keyword>
<dbReference type="VEuPathDB" id="FungiDB:MYCFIDRAFT_200413"/>
<feature type="compositionally biased region" description="Acidic residues" evidence="1">
    <location>
        <begin position="96"/>
        <end position="108"/>
    </location>
</feature>
<dbReference type="AlphaFoldDB" id="M3A105"/>
<evidence type="ECO:0000313" key="2">
    <source>
        <dbReference type="EMBL" id="EME78081.1"/>
    </source>
</evidence>
<dbReference type="eggNOG" id="ENOG502RHGE">
    <property type="taxonomic scope" value="Eukaryota"/>
</dbReference>
<evidence type="ECO:0000256" key="1">
    <source>
        <dbReference type="SAM" id="MobiDB-lite"/>
    </source>
</evidence>
<gene>
    <name evidence="2" type="ORF">MYCFIDRAFT_200413</name>
</gene>